<dbReference type="GO" id="GO:0000813">
    <property type="term" value="C:ESCRT I complex"/>
    <property type="evidence" value="ECO:0007669"/>
    <property type="project" value="TreeGrafter"/>
</dbReference>
<evidence type="ECO:0000256" key="3">
    <source>
        <dbReference type="ARBA" id="ARBA00022448"/>
    </source>
</evidence>
<feature type="domain" description="UEV" evidence="11">
    <location>
        <begin position="20"/>
        <end position="164"/>
    </location>
</feature>
<feature type="domain" description="SB" evidence="10">
    <location>
        <begin position="331"/>
        <end position="399"/>
    </location>
</feature>
<dbReference type="GO" id="GO:0008333">
    <property type="term" value="P:endosome to lysosome transport"/>
    <property type="evidence" value="ECO:0007669"/>
    <property type="project" value="TreeGrafter"/>
</dbReference>
<accession>A0AAN8UD99</accession>
<evidence type="ECO:0000256" key="8">
    <source>
        <dbReference type="SAM" id="Coils"/>
    </source>
</evidence>
<dbReference type="CDD" id="cd11685">
    <property type="entry name" value="UEV_TSG101-like"/>
    <property type="match status" value="1"/>
</dbReference>
<dbReference type="Gene3D" id="3.10.110.10">
    <property type="entry name" value="Ubiquitin Conjugating Enzyme"/>
    <property type="match status" value="1"/>
</dbReference>
<dbReference type="EMBL" id="JBAMMX010000027">
    <property type="protein sequence ID" value="KAK6913250.1"/>
    <property type="molecule type" value="Genomic_DNA"/>
</dbReference>
<dbReference type="PANTHER" id="PTHR23306">
    <property type="entry name" value="TUMOR SUSCEPTIBILITY GENE 101 PROTEIN-RELATED"/>
    <property type="match status" value="1"/>
</dbReference>
<evidence type="ECO:0000256" key="7">
    <source>
        <dbReference type="PROSITE-ProRule" id="PRU00644"/>
    </source>
</evidence>
<dbReference type="SUPFAM" id="SSF54495">
    <property type="entry name" value="UBC-like"/>
    <property type="match status" value="1"/>
</dbReference>
<evidence type="ECO:0000256" key="9">
    <source>
        <dbReference type="SAM" id="MobiDB-lite"/>
    </source>
</evidence>
<dbReference type="SUPFAM" id="SSF140111">
    <property type="entry name" value="Endosomal sorting complex assembly domain"/>
    <property type="match status" value="1"/>
</dbReference>
<dbReference type="InterPro" id="IPR037202">
    <property type="entry name" value="ESCRT_assembly_dom"/>
</dbReference>
<organism evidence="12 13">
    <name type="scientific">Dillenia turbinata</name>
    <dbReference type="NCBI Taxonomy" id="194707"/>
    <lineage>
        <taxon>Eukaryota</taxon>
        <taxon>Viridiplantae</taxon>
        <taxon>Streptophyta</taxon>
        <taxon>Embryophyta</taxon>
        <taxon>Tracheophyta</taxon>
        <taxon>Spermatophyta</taxon>
        <taxon>Magnoliopsida</taxon>
        <taxon>eudicotyledons</taxon>
        <taxon>Gunneridae</taxon>
        <taxon>Pentapetalae</taxon>
        <taxon>Dilleniales</taxon>
        <taxon>Dilleniaceae</taxon>
        <taxon>Dillenia</taxon>
    </lineage>
</organism>
<feature type="compositionally biased region" description="Pro residues" evidence="9">
    <location>
        <begin position="167"/>
        <end position="183"/>
    </location>
</feature>
<dbReference type="Pfam" id="PF05743">
    <property type="entry name" value="UEV"/>
    <property type="match status" value="1"/>
</dbReference>
<dbReference type="Gene3D" id="6.10.140.820">
    <property type="match status" value="1"/>
</dbReference>
<evidence type="ECO:0000256" key="5">
    <source>
        <dbReference type="ARBA" id="ARBA00022927"/>
    </source>
</evidence>
<proteinExistence type="inferred from homology"/>
<dbReference type="PROSITE" id="PS51322">
    <property type="entry name" value="UEV"/>
    <property type="match status" value="1"/>
</dbReference>
<evidence type="ECO:0000313" key="13">
    <source>
        <dbReference type="Proteomes" id="UP001370490"/>
    </source>
</evidence>
<dbReference type="Proteomes" id="UP001370490">
    <property type="component" value="Unassembled WGS sequence"/>
</dbReference>
<evidence type="ECO:0000259" key="10">
    <source>
        <dbReference type="PROSITE" id="PS51312"/>
    </source>
</evidence>
<comment type="subcellular location">
    <subcellularLocation>
        <location evidence="1">Endosome</location>
    </subcellularLocation>
</comment>
<dbReference type="GO" id="GO:0015031">
    <property type="term" value="P:protein transport"/>
    <property type="evidence" value="ECO:0007669"/>
    <property type="project" value="UniProtKB-UniRule"/>
</dbReference>
<evidence type="ECO:0000313" key="12">
    <source>
        <dbReference type="EMBL" id="KAK6913250.1"/>
    </source>
</evidence>
<dbReference type="GO" id="GO:0043130">
    <property type="term" value="F:ubiquitin binding"/>
    <property type="evidence" value="ECO:0007669"/>
    <property type="project" value="TreeGrafter"/>
</dbReference>
<dbReference type="InterPro" id="IPR017916">
    <property type="entry name" value="SB_dom"/>
</dbReference>
<protein>
    <submittedName>
        <fullName evidence="12">Ubiquitin E2 variant, N-terminal</fullName>
    </submittedName>
</protein>
<dbReference type="AlphaFoldDB" id="A0AAN8UD99"/>
<evidence type="ECO:0000256" key="2">
    <source>
        <dbReference type="ARBA" id="ARBA00009594"/>
    </source>
</evidence>
<keyword evidence="4" id="KW-0967">Endosome</keyword>
<reference evidence="12 13" key="1">
    <citation type="submission" date="2023-12" db="EMBL/GenBank/DDBJ databases">
        <title>A high-quality genome assembly for Dillenia turbinata (Dilleniales).</title>
        <authorList>
            <person name="Chanderbali A."/>
        </authorList>
    </citation>
    <scope>NUCLEOTIDE SEQUENCE [LARGE SCALE GENOMIC DNA]</scope>
    <source>
        <strain evidence="12">LSX21</strain>
        <tissue evidence="12">Leaf</tissue>
    </source>
</reference>
<keyword evidence="3 7" id="KW-0813">Transport</keyword>
<evidence type="ECO:0000256" key="4">
    <source>
        <dbReference type="ARBA" id="ARBA00022753"/>
    </source>
</evidence>
<dbReference type="PROSITE" id="PS51312">
    <property type="entry name" value="SB"/>
    <property type="match status" value="1"/>
</dbReference>
<dbReference type="InterPro" id="IPR016135">
    <property type="entry name" value="UBQ-conjugating_enzyme/RWD"/>
</dbReference>
<evidence type="ECO:0000259" key="11">
    <source>
        <dbReference type="PROSITE" id="PS51322"/>
    </source>
</evidence>
<evidence type="ECO:0000256" key="1">
    <source>
        <dbReference type="ARBA" id="ARBA00004177"/>
    </source>
</evidence>
<dbReference type="InterPro" id="IPR008883">
    <property type="entry name" value="UEV_N"/>
</dbReference>
<feature type="coiled-coil region" evidence="8">
    <location>
        <begin position="273"/>
        <end position="300"/>
    </location>
</feature>
<keyword evidence="13" id="KW-1185">Reference proteome</keyword>
<name>A0AAN8UD99_9MAGN</name>
<comment type="caution">
    <text evidence="12">The sequence shown here is derived from an EMBL/GenBank/DDBJ whole genome shotgun (WGS) entry which is preliminary data.</text>
</comment>
<dbReference type="InterPro" id="IPR052070">
    <property type="entry name" value="ESCRT-I_UEV_domain"/>
</dbReference>
<evidence type="ECO:0000256" key="6">
    <source>
        <dbReference type="ARBA" id="ARBA00023054"/>
    </source>
</evidence>
<dbReference type="PANTHER" id="PTHR23306:SF3">
    <property type="entry name" value="TUMOR SUPPRESSOR PROTEIN 101"/>
    <property type="match status" value="1"/>
</dbReference>
<keyword evidence="5 7" id="KW-0653">Protein transport</keyword>
<gene>
    <name evidence="12" type="ORF">RJ641_022851</name>
</gene>
<comment type="similarity">
    <text evidence="2">Belongs to the ubiquitin-conjugating enzyme family. UEV subfamily.</text>
</comment>
<dbReference type="Pfam" id="PF09454">
    <property type="entry name" value="Vps23_core"/>
    <property type="match status" value="1"/>
</dbReference>
<keyword evidence="6 8" id="KW-0175">Coiled coil</keyword>
<feature type="region of interest" description="Disordered" evidence="9">
    <location>
        <begin position="157"/>
        <end position="191"/>
    </location>
</feature>
<sequence>MMASSTPPNSQYTQQFLSSVLSQRGPSALPYTEDVKWLIRQHLIALSSAYPSLHPKTGIYTHNDGRSSNLLQADGTIPIFFHDVTYNIPLVIWLMESYPRHPPLVYVNPTRDMIIKRPHPYVNPSGVVSIPYLHNWIYPSSNLADLARNLSDMFSHDPPLYSQRRPNPNPSPIPSPIPSPNPNPSGNSLISGVSGSGYRPVIPGPRVYTPSPPYGSGRMNPGIGTEDPNEVYKRNAINKIVECVHSDVSTLRKNREAEMEGLFNAQAVLRRREEELAKGLREMQEKKEGLEQQLQMILMNTDVLEAWLRENEGKLSDLGNVDVDNAFEPCDSLSKQMLECTASDLAIEDVIYSLDKAVQDGSIPFDQYLRSVRLLSREQFFHRATSAKVRAAQMQAQVASMAARASQYVM</sequence>